<accession>A0A2G5UP45</accession>
<reference evidence="2" key="1">
    <citation type="submission" date="2017-10" db="EMBL/GenBank/DDBJ databases">
        <title>Rapid genome shrinkage in a self-fertile nematode reveals novel sperm competition proteins.</title>
        <authorList>
            <person name="Yin D."/>
            <person name="Schwarz E.M."/>
            <person name="Thomas C.G."/>
            <person name="Felde R.L."/>
            <person name="Korf I.F."/>
            <person name="Cutter A.D."/>
            <person name="Schartner C.M."/>
            <person name="Ralston E.J."/>
            <person name="Meyer B.J."/>
            <person name="Haag E.S."/>
        </authorList>
    </citation>
    <scope>NUCLEOTIDE SEQUENCE [LARGE SCALE GENOMIC DNA]</scope>
    <source>
        <strain evidence="2">JU1422</strain>
    </source>
</reference>
<comment type="caution">
    <text evidence="1">The sequence shown here is derived from an EMBL/GenBank/DDBJ whole genome shotgun (WGS) entry which is preliminary data.</text>
</comment>
<protein>
    <submittedName>
        <fullName evidence="1">Uncharacterized protein</fullName>
    </submittedName>
</protein>
<evidence type="ECO:0000313" key="1">
    <source>
        <dbReference type="EMBL" id="PIC41006.1"/>
    </source>
</evidence>
<sequence>MGIKMTEIARQIFLTSWKTSKIENEDSACQILKAYFRNLRFSAIFTTIQKLCELGQYGYQNDGNCKANLSNVVKILGNQKIFMKKSIFKKKHFFKNFIFSSVFLFF</sequence>
<name>A0A2G5UP45_9PELO</name>
<evidence type="ECO:0000313" key="2">
    <source>
        <dbReference type="Proteomes" id="UP000230233"/>
    </source>
</evidence>
<gene>
    <name evidence="1" type="primary">Cnig_chr_III.g8574</name>
    <name evidence="1" type="ORF">B9Z55_008574</name>
</gene>
<dbReference type="AlphaFoldDB" id="A0A2G5UP45"/>
<dbReference type="OrthoDB" id="2017974at2759"/>
<dbReference type="Proteomes" id="UP000230233">
    <property type="component" value="Chromosome III"/>
</dbReference>
<dbReference type="EMBL" id="PDUG01000003">
    <property type="protein sequence ID" value="PIC41006.1"/>
    <property type="molecule type" value="Genomic_DNA"/>
</dbReference>
<proteinExistence type="predicted"/>
<keyword evidence="2" id="KW-1185">Reference proteome</keyword>
<organism evidence="1 2">
    <name type="scientific">Caenorhabditis nigoni</name>
    <dbReference type="NCBI Taxonomy" id="1611254"/>
    <lineage>
        <taxon>Eukaryota</taxon>
        <taxon>Metazoa</taxon>
        <taxon>Ecdysozoa</taxon>
        <taxon>Nematoda</taxon>
        <taxon>Chromadorea</taxon>
        <taxon>Rhabditida</taxon>
        <taxon>Rhabditina</taxon>
        <taxon>Rhabditomorpha</taxon>
        <taxon>Rhabditoidea</taxon>
        <taxon>Rhabditidae</taxon>
        <taxon>Peloderinae</taxon>
        <taxon>Caenorhabditis</taxon>
    </lineage>
</organism>